<dbReference type="GO" id="GO:0005198">
    <property type="term" value="F:structural molecule activity"/>
    <property type="evidence" value="ECO:0007669"/>
    <property type="project" value="UniProtKB-UniRule"/>
</dbReference>
<dbReference type="GO" id="GO:0044780">
    <property type="term" value="P:bacterial-type flagellum assembly"/>
    <property type="evidence" value="ECO:0007669"/>
    <property type="project" value="InterPro"/>
</dbReference>
<dbReference type="InterPro" id="IPR053927">
    <property type="entry name" value="FlgK_helical"/>
</dbReference>
<evidence type="ECO:0000259" key="9">
    <source>
        <dbReference type="Pfam" id="PF22638"/>
    </source>
</evidence>
<evidence type="ECO:0000256" key="6">
    <source>
        <dbReference type="ARBA" id="ARBA00023143"/>
    </source>
</evidence>
<feature type="domain" description="Flagellar basal-body/hook protein C-terminal" evidence="8">
    <location>
        <begin position="478"/>
        <end position="515"/>
    </location>
</feature>
<organism evidence="10 11">
    <name type="scientific">Anaerotignum neopropionicum</name>
    <dbReference type="NCBI Taxonomy" id="36847"/>
    <lineage>
        <taxon>Bacteria</taxon>
        <taxon>Bacillati</taxon>
        <taxon>Bacillota</taxon>
        <taxon>Clostridia</taxon>
        <taxon>Lachnospirales</taxon>
        <taxon>Anaerotignaceae</taxon>
        <taxon>Anaerotignum</taxon>
    </lineage>
</organism>
<evidence type="ECO:0000256" key="5">
    <source>
        <dbReference type="ARBA" id="ARBA00022525"/>
    </source>
</evidence>
<evidence type="ECO:0000313" key="11">
    <source>
        <dbReference type="Proteomes" id="UP000070539"/>
    </source>
</evidence>
<dbReference type="EMBL" id="LRVM01000011">
    <property type="protein sequence ID" value="KXL52078.1"/>
    <property type="molecule type" value="Genomic_DNA"/>
</dbReference>
<keyword evidence="6 7" id="KW-0975">Bacterial flagellum</keyword>
<dbReference type="AlphaFoldDB" id="A0A136WC32"/>
<gene>
    <name evidence="7 10" type="primary">flgK</name>
    <name evidence="10" type="ORF">CLNEO_25940</name>
</gene>
<evidence type="ECO:0000256" key="3">
    <source>
        <dbReference type="ARBA" id="ARBA00009677"/>
    </source>
</evidence>
<evidence type="ECO:0000259" key="8">
    <source>
        <dbReference type="Pfam" id="PF06429"/>
    </source>
</evidence>
<dbReference type="Pfam" id="PF22638">
    <property type="entry name" value="FlgK_D1"/>
    <property type="match status" value="1"/>
</dbReference>
<sequence length="522" mass="56660">MRSTFAGFTTAQLALRASQYGLDVTGQNISNVNTNGYTRQVVDQISLNLQNAGRYATVANVGYGTLVTGVSQVRDPYLDIRFRNEVAKVGEADVKLAGLQEIESILDEIAKDGIQTQLSDLNTMLQKLSSNVSSKEYENMVKSSAESLTKYLNQCAKQLETIRSNHEYNLTEVEVPEINNILENIAELNKSIKNGQINGTPALELLDQRNVLIDQLASYMKINVTYVPTKISDSLTIDELKIDLVGENNTINLLNHLDHVNLEIPSGTTQLNIVDKDGNPVKDANDVVIGEDIFSELSTGSLKGNLEFLNSSGEFDGANNSFRGIGYYQQMLDLMATKLATTFNDINNTGLDPADLHDMFASSDGGTITAKTICIASGWENSDYGLTASVTPDGSAPASGANDNILKMINALQANQSFVDEGTLPDDSDDITMFTGTFHEFISNLNTTLGIDIKSTKSSLNNYVSVANEITDAKSAISSVSLDEEGMNLIRYQQSYAAAARLMTTLDEAVDTLINKMGIVGR</sequence>
<evidence type="ECO:0000256" key="7">
    <source>
        <dbReference type="RuleBase" id="RU362065"/>
    </source>
</evidence>
<dbReference type="STRING" id="36847.CLNEO_25940"/>
<evidence type="ECO:0000256" key="2">
    <source>
        <dbReference type="ARBA" id="ARBA00004613"/>
    </source>
</evidence>
<comment type="subcellular location">
    <subcellularLocation>
        <location evidence="1 7">Bacterial flagellum</location>
    </subcellularLocation>
    <subcellularLocation>
        <location evidence="2 7">Secreted</location>
    </subcellularLocation>
</comment>
<dbReference type="RefSeq" id="WP_066090005.1">
    <property type="nucleotide sequence ID" value="NZ_LRVM01000011.1"/>
</dbReference>
<comment type="caution">
    <text evidence="10">The sequence shown here is derived from an EMBL/GenBank/DDBJ whole genome shotgun (WGS) entry which is preliminary data.</text>
</comment>
<dbReference type="OrthoDB" id="9802553at2"/>
<evidence type="ECO:0000256" key="4">
    <source>
        <dbReference type="ARBA" id="ARBA00016244"/>
    </source>
</evidence>
<dbReference type="NCBIfam" id="TIGR02492">
    <property type="entry name" value="flgK_ends"/>
    <property type="match status" value="1"/>
</dbReference>
<protein>
    <recommendedName>
        <fullName evidence="4 7">Flagellar hook-associated protein 1</fullName>
        <shortName evidence="7">HAP1</shortName>
    </recommendedName>
</protein>
<dbReference type="Pfam" id="PF06429">
    <property type="entry name" value="Flg_bbr_C"/>
    <property type="match status" value="1"/>
</dbReference>
<comment type="similarity">
    <text evidence="3 7">Belongs to the flagella basal body rod proteins family.</text>
</comment>
<dbReference type="PANTHER" id="PTHR30033">
    <property type="entry name" value="FLAGELLAR HOOK-ASSOCIATED PROTEIN 1"/>
    <property type="match status" value="1"/>
</dbReference>
<dbReference type="InterPro" id="IPR010930">
    <property type="entry name" value="Flg_bb/hook_C_dom"/>
</dbReference>
<dbReference type="PANTHER" id="PTHR30033:SF1">
    <property type="entry name" value="FLAGELLAR HOOK-ASSOCIATED PROTEIN 1"/>
    <property type="match status" value="1"/>
</dbReference>
<dbReference type="InterPro" id="IPR002371">
    <property type="entry name" value="FlgK"/>
</dbReference>
<reference evidence="10 11" key="1">
    <citation type="submission" date="2016-01" db="EMBL/GenBank/DDBJ databases">
        <title>Genome sequence of Clostridium neopropionicum X4, DSM-3847.</title>
        <authorList>
            <person name="Poehlein A."/>
            <person name="Beck M.H."/>
            <person name="Bengelsdorf F.R."/>
            <person name="Daniel R."/>
            <person name="Duerre P."/>
        </authorList>
    </citation>
    <scope>NUCLEOTIDE SEQUENCE [LARGE SCALE GENOMIC DNA]</scope>
    <source>
        <strain evidence="10 11">DSM-3847</strain>
    </source>
</reference>
<dbReference type="GO" id="GO:0005576">
    <property type="term" value="C:extracellular region"/>
    <property type="evidence" value="ECO:0007669"/>
    <property type="project" value="UniProtKB-SubCell"/>
</dbReference>
<evidence type="ECO:0000256" key="1">
    <source>
        <dbReference type="ARBA" id="ARBA00004365"/>
    </source>
</evidence>
<proteinExistence type="inferred from homology"/>
<keyword evidence="10" id="KW-0282">Flagellum</keyword>
<evidence type="ECO:0000313" key="10">
    <source>
        <dbReference type="EMBL" id="KXL52078.1"/>
    </source>
</evidence>
<keyword evidence="10" id="KW-0969">Cilium</keyword>
<feature type="domain" description="Flagellar hook-associated protein FlgK helical" evidence="9">
    <location>
        <begin position="99"/>
        <end position="352"/>
    </location>
</feature>
<dbReference type="PATRIC" id="fig|36847.3.peg.3041"/>
<keyword evidence="5 7" id="KW-0964">Secreted</keyword>
<accession>A0A136WC32</accession>
<dbReference type="GO" id="GO:0009424">
    <property type="term" value="C:bacterial-type flagellum hook"/>
    <property type="evidence" value="ECO:0007669"/>
    <property type="project" value="UniProtKB-UniRule"/>
</dbReference>
<dbReference type="PRINTS" id="PR01005">
    <property type="entry name" value="FLGHOOKAP1"/>
</dbReference>
<keyword evidence="10" id="KW-0966">Cell projection</keyword>
<dbReference type="Proteomes" id="UP000070539">
    <property type="component" value="Unassembled WGS sequence"/>
</dbReference>
<dbReference type="SUPFAM" id="SSF64518">
    <property type="entry name" value="Phase 1 flagellin"/>
    <property type="match status" value="1"/>
</dbReference>
<keyword evidence="11" id="KW-1185">Reference proteome</keyword>
<name>A0A136WC32_9FIRM</name>